<protein>
    <recommendedName>
        <fullName evidence="3">Lipoprotein</fullName>
    </recommendedName>
</protein>
<name>A0A344TNA2_9BACT</name>
<gene>
    <name evidence="1" type="ORF">DR864_21410</name>
</gene>
<proteinExistence type="predicted"/>
<dbReference type="AlphaFoldDB" id="A0A344TNA2"/>
<dbReference type="KEGG" id="run:DR864_21410"/>
<dbReference type="RefSeq" id="WP_114068889.1">
    <property type="nucleotide sequence ID" value="NZ_CP030850.1"/>
</dbReference>
<organism evidence="1 2">
    <name type="scientific">Runella rosea</name>
    <dbReference type="NCBI Taxonomy" id="2259595"/>
    <lineage>
        <taxon>Bacteria</taxon>
        <taxon>Pseudomonadati</taxon>
        <taxon>Bacteroidota</taxon>
        <taxon>Cytophagia</taxon>
        <taxon>Cytophagales</taxon>
        <taxon>Spirosomataceae</taxon>
        <taxon>Runella</taxon>
    </lineage>
</organism>
<accession>A0A344TNA2</accession>
<keyword evidence="2" id="KW-1185">Reference proteome</keyword>
<dbReference type="Proteomes" id="UP000251993">
    <property type="component" value="Chromosome"/>
</dbReference>
<dbReference type="EMBL" id="CP030850">
    <property type="protein sequence ID" value="AXE20123.1"/>
    <property type="molecule type" value="Genomic_DNA"/>
</dbReference>
<reference evidence="1 2" key="1">
    <citation type="submission" date="2018-07" db="EMBL/GenBank/DDBJ databases">
        <title>Genome sequencing of Runella.</title>
        <authorList>
            <person name="Baek M.-G."/>
            <person name="Yi H."/>
        </authorList>
    </citation>
    <scope>NUCLEOTIDE SEQUENCE [LARGE SCALE GENOMIC DNA]</scope>
    <source>
        <strain evidence="1 2">HYN0085</strain>
    </source>
</reference>
<evidence type="ECO:0000313" key="2">
    <source>
        <dbReference type="Proteomes" id="UP000251993"/>
    </source>
</evidence>
<sequence length="138" mass="16107">MKKLMILFTFTFLIACNRPELKVNSYFARGVLIDRKFCSSDSSQSYWIFNITNPYGDSSMKVFGEKIVLNDTLYNRVVKVKNLPTYYIAPNIKYKPVFFNQKYILEFEVSENPLLDCFRNTNISNSPELNVKQISVTN</sequence>
<evidence type="ECO:0008006" key="3">
    <source>
        <dbReference type="Google" id="ProtNLM"/>
    </source>
</evidence>
<dbReference type="PROSITE" id="PS51257">
    <property type="entry name" value="PROKAR_LIPOPROTEIN"/>
    <property type="match status" value="1"/>
</dbReference>
<evidence type="ECO:0000313" key="1">
    <source>
        <dbReference type="EMBL" id="AXE20123.1"/>
    </source>
</evidence>